<keyword evidence="1" id="KW-0472">Membrane</keyword>
<comment type="caution">
    <text evidence="2">The sequence shown here is derived from an EMBL/GenBank/DDBJ whole genome shotgun (WGS) entry which is preliminary data.</text>
</comment>
<protein>
    <submittedName>
        <fullName evidence="2">Uncharacterized protein</fullName>
    </submittedName>
</protein>
<reference evidence="4 5" key="1">
    <citation type="submission" date="2015-01" db="EMBL/GenBank/DDBJ databases">
        <title>Evolution of Trichinella species and genotypes.</title>
        <authorList>
            <person name="Korhonen P.K."/>
            <person name="Edoardo P."/>
            <person name="Giuseppe L.R."/>
            <person name="Gasser R.B."/>
        </authorList>
    </citation>
    <scope>NUCLEOTIDE SEQUENCE [LARGE SCALE GENOMIC DNA]</scope>
    <source>
        <strain evidence="3">ISS176</strain>
        <strain evidence="2">ISS470</strain>
    </source>
</reference>
<evidence type="ECO:0000313" key="4">
    <source>
        <dbReference type="Proteomes" id="UP000054826"/>
    </source>
</evidence>
<evidence type="ECO:0000313" key="2">
    <source>
        <dbReference type="EMBL" id="KRY81604.1"/>
    </source>
</evidence>
<dbReference type="Proteomes" id="UP000054826">
    <property type="component" value="Unassembled WGS sequence"/>
</dbReference>
<keyword evidence="5" id="KW-1185">Reference proteome</keyword>
<keyword evidence="1" id="KW-1133">Transmembrane helix</keyword>
<evidence type="ECO:0000313" key="5">
    <source>
        <dbReference type="Proteomes" id="UP000054995"/>
    </source>
</evidence>
<keyword evidence="1" id="KW-0812">Transmembrane</keyword>
<dbReference type="Proteomes" id="UP000054995">
    <property type="component" value="Unassembled WGS sequence"/>
</dbReference>
<accession>A0A0V1F691</accession>
<evidence type="ECO:0000313" key="3">
    <source>
        <dbReference type="EMBL" id="KRZ37971.1"/>
    </source>
</evidence>
<feature type="transmembrane region" description="Helical" evidence="1">
    <location>
        <begin position="38"/>
        <end position="61"/>
    </location>
</feature>
<sequence length="74" mass="8613">MTSKQLASACFDSLLLQRLLHSMSDFFIYKSSYLHLLFFNSTCSTILIIYIMLNFYFVIVVRNDISTVNRLGFS</sequence>
<dbReference type="AlphaFoldDB" id="A0A0V1F691"/>
<gene>
    <name evidence="3" type="ORF">T4C_1929</name>
    <name evidence="2" type="ORF">T4D_6053</name>
</gene>
<dbReference type="EMBL" id="JYDV01000051">
    <property type="protein sequence ID" value="KRZ37971.1"/>
    <property type="molecule type" value="Genomic_DNA"/>
</dbReference>
<proteinExistence type="predicted"/>
<organism evidence="2 5">
    <name type="scientific">Trichinella pseudospiralis</name>
    <name type="common">Parasitic roundworm</name>
    <dbReference type="NCBI Taxonomy" id="6337"/>
    <lineage>
        <taxon>Eukaryota</taxon>
        <taxon>Metazoa</taxon>
        <taxon>Ecdysozoa</taxon>
        <taxon>Nematoda</taxon>
        <taxon>Enoplea</taxon>
        <taxon>Dorylaimia</taxon>
        <taxon>Trichinellida</taxon>
        <taxon>Trichinellidae</taxon>
        <taxon>Trichinella</taxon>
    </lineage>
</organism>
<evidence type="ECO:0000256" key="1">
    <source>
        <dbReference type="SAM" id="Phobius"/>
    </source>
</evidence>
<name>A0A0V1F691_TRIPS</name>
<dbReference type="EMBL" id="JYDT01000216">
    <property type="protein sequence ID" value="KRY81604.1"/>
    <property type="molecule type" value="Genomic_DNA"/>
</dbReference>